<dbReference type="Proteomes" id="UP000187283">
    <property type="component" value="Unassembled WGS sequence"/>
</dbReference>
<name>A0A1R1Y414_9FUNG</name>
<dbReference type="AlphaFoldDB" id="A0A1R1Y414"/>
<sequence>MDQETVTQAPMEQDQLHLFTDTFQQLLRIRNSDPKLEDLLVTTIVPVTDLSVYPEQKKAPPSLEDDFFTSSFGNTMRVLLFYVPETVSQERIDNLHKCLKLPGKLTKLLEPGAKSVLDK</sequence>
<organism evidence="1 2">
    <name type="scientific">Smittium culicis</name>
    <dbReference type="NCBI Taxonomy" id="133412"/>
    <lineage>
        <taxon>Eukaryota</taxon>
        <taxon>Fungi</taxon>
        <taxon>Fungi incertae sedis</taxon>
        <taxon>Zoopagomycota</taxon>
        <taxon>Kickxellomycotina</taxon>
        <taxon>Harpellomycetes</taxon>
        <taxon>Harpellales</taxon>
        <taxon>Legeriomycetaceae</taxon>
        <taxon>Smittium</taxon>
    </lineage>
</organism>
<dbReference type="EMBL" id="LSSN01000958">
    <property type="protein sequence ID" value="OMJ21599.1"/>
    <property type="molecule type" value="Genomic_DNA"/>
</dbReference>
<proteinExistence type="predicted"/>
<protein>
    <submittedName>
        <fullName evidence="1">Uncharacterized protein</fullName>
    </submittedName>
</protein>
<evidence type="ECO:0000313" key="1">
    <source>
        <dbReference type="EMBL" id="OMJ21599.1"/>
    </source>
</evidence>
<accession>A0A1R1Y414</accession>
<keyword evidence="2" id="KW-1185">Reference proteome</keyword>
<comment type="caution">
    <text evidence="1">The sequence shown here is derived from an EMBL/GenBank/DDBJ whole genome shotgun (WGS) entry which is preliminary data.</text>
</comment>
<gene>
    <name evidence="1" type="ORF">AYI70_g3394</name>
</gene>
<dbReference type="OrthoDB" id="5545891at2759"/>
<evidence type="ECO:0000313" key="2">
    <source>
        <dbReference type="Proteomes" id="UP000187283"/>
    </source>
</evidence>
<reference evidence="1 2" key="1">
    <citation type="submission" date="2017-01" db="EMBL/GenBank/DDBJ databases">
        <authorList>
            <person name="Mah S.A."/>
            <person name="Swanson W.J."/>
            <person name="Moy G.W."/>
            <person name="Vacquier V.D."/>
        </authorList>
    </citation>
    <scope>NUCLEOTIDE SEQUENCE [LARGE SCALE GENOMIC DNA]</scope>
    <source>
        <strain evidence="1 2">GSMNP</strain>
    </source>
</reference>